<dbReference type="AlphaFoldDB" id="A0A067D7S0"/>
<dbReference type="EMBL" id="KK790213">
    <property type="protein sequence ID" value="KDO37600.1"/>
    <property type="molecule type" value="Genomic_DNA"/>
</dbReference>
<name>A0A067D7S0_CITSI</name>
<reference evidence="1 2" key="1">
    <citation type="submission" date="2014-04" db="EMBL/GenBank/DDBJ databases">
        <authorList>
            <consortium name="International Citrus Genome Consortium"/>
            <person name="Gmitter F."/>
            <person name="Chen C."/>
            <person name="Farmerie W."/>
            <person name="Harkins T."/>
            <person name="Desany B."/>
            <person name="Mohiuddin M."/>
            <person name="Kodira C."/>
            <person name="Borodovsky M."/>
            <person name="Lomsadze A."/>
            <person name="Burns P."/>
            <person name="Jenkins J."/>
            <person name="Prochnik S."/>
            <person name="Shu S."/>
            <person name="Chapman J."/>
            <person name="Pitluck S."/>
            <person name="Schmutz J."/>
            <person name="Rokhsar D."/>
        </authorList>
    </citation>
    <scope>NUCLEOTIDE SEQUENCE</scope>
</reference>
<evidence type="ECO:0000313" key="1">
    <source>
        <dbReference type="EMBL" id="KDO37600.1"/>
    </source>
</evidence>
<organism evidence="1 2">
    <name type="scientific">Citrus sinensis</name>
    <name type="common">Sweet orange</name>
    <name type="synonym">Citrus aurantium var. sinensis</name>
    <dbReference type="NCBI Taxonomy" id="2711"/>
    <lineage>
        <taxon>Eukaryota</taxon>
        <taxon>Viridiplantae</taxon>
        <taxon>Streptophyta</taxon>
        <taxon>Embryophyta</taxon>
        <taxon>Tracheophyta</taxon>
        <taxon>Spermatophyta</taxon>
        <taxon>Magnoliopsida</taxon>
        <taxon>eudicotyledons</taxon>
        <taxon>Gunneridae</taxon>
        <taxon>Pentapetalae</taxon>
        <taxon>rosids</taxon>
        <taxon>malvids</taxon>
        <taxon>Sapindales</taxon>
        <taxon>Rutaceae</taxon>
        <taxon>Aurantioideae</taxon>
        <taxon>Citrus</taxon>
    </lineage>
</organism>
<dbReference type="Proteomes" id="UP000027120">
    <property type="component" value="Unassembled WGS sequence"/>
</dbReference>
<evidence type="ECO:0000313" key="2">
    <source>
        <dbReference type="Proteomes" id="UP000027120"/>
    </source>
</evidence>
<proteinExistence type="predicted"/>
<gene>
    <name evidence="1" type="ORF">CISIN_1g035126mg</name>
</gene>
<accession>A0A067D7S0</accession>
<protein>
    <submittedName>
        <fullName evidence="1">Uncharacterized protein</fullName>
    </submittedName>
</protein>
<sequence length="72" mass="8149">MNLVTCSTAASLVKLIRMLIIDCKRTEKVVEPGRARGEEGSYCFQLLNYLELHCLLILFFGELCSYPIHGNI</sequence>
<keyword evidence="2" id="KW-1185">Reference proteome</keyword>